<dbReference type="InterPro" id="IPR036388">
    <property type="entry name" value="WH-like_DNA-bd_sf"/>
</dbReference>
<dbReference type="SMART" id="SM00942">
    <property type="entry name" value="PriCT_1"/>
    <property type="match status" value="1"/>
</dbReference>
<dbReference type="EMBL" id="AP019791">
    <property type="protein sequence ID" value="BBL78441.1"/>
    <property type="molecule type" value="Genomic_DNA"/>
</dbReference>
<accession>A0A510HER5</accession>
<organism evidence="3 4">
    <name type="scientific">Rubrobacter xylanophilus</name>
    <dbReference type="NCBI Taxonomy" id="49319"/>
    <lineage>
        <taxon>Bacteria</taxon>
        <taxon>Bacillati</taxon>
        <taxon>Actinomycetota</taxon>
        <taxon>Rubrobacteria</taxon>
        <taxon>Rubrobacterales</taxon>
        <taxon>Rubrobacteraceae</taxon>
        <taxon>Rubrobacter</taxon>
    </lineage>
</organism>
<gene>
    <name evidence="3" type="ORF">RxyAA322_02950</name>
</gene>
<dbReference type="Gene3D" id="3.30.70.1790">
    <property type="entry name" value="RepB DNA-primase, N-terminal domain"/>
    <property type="match status" value="1"/>
</dbReference>
<feature type="compositionally biased region" description="Basic and acidic residues" evidence="1">
    <location>
        <begin position="192"/>
        <end position="201"/>
    </location>
</feature>
<feature type="domain" description="Primase C-terminal 1" evidence="2">
    <location>
        <begin position="204"/>
        <end position="267"/>
    </location>
</feature>
<dbReference type="Gene3D" id="3.40.50.300">
    <property type="entry name" value="P-loop containing nucleotide triphosphate hydrolases"/>
    <property type="match status" value="1"/>
</dbReference>
<protein>
    <recommendedName>
        <fullName evidence="2">Primase C-terminal 1 domain-containing protein</fullName>
    </recommendedName>
</protein>
<evidence type="ECO:0000256" key="1">
    <source>
        <dbReference type="SAM" id="MobiDB-lite"/>
    </source>
</evidence>
<dbReference type="Pfam" id="PF13481">
    <property type="entry name" value="AAA_25"/>
    <property type="match status" value="1"/>
</dbReference>
<reference evidence="3" key="1">
    <citation type="journal article" date="2019" name="Microbiol. Resour. Announc.">
        <title>Complete Genome Sequence of Rubrobacter xylanophilus Strain AA3-22, Isolated from Arima Onsen in Japan.</title>
        <authorList>
            <person name="Tomariguchi N."/>
            <person name="Miyazaki K."/>
        </authorList>
    </citation>
    <scope>NUCLEOTIDE SEQUENCE [LARGE SCALE GENOMIC DNA]</scope>
    <source>
        <strain evidence="3">AA3-22</strain>
    </source>
</reference>
<dbReference type="InterPro" id="IPR014820">
    <property type="entry name" value="PriCT_1"/>
</dbReference>
<dbReference type="InterPro" id="IPR027417">
    <property type="entry name" value="P-loop_NTPase"/>
</dbReference>
<feature type="compositionally biased region" description="Polar residues" evidence="1">
    <location>
        <begin position="643"/>
        <end position="653"/>
    </location>
</feature>
<sequence length="653" mass="70866">MSSCERFLRHTLGGARGFVAVVSAGRRDGRLAGLSERFFPLPGGLREAANWAENEAARDREVFFCPAPLGKPRRITENAGPVRVIWADLDGGGELPETEPLRPTAVVTTSPGRYHAFWRLSRSCPPQLAAQMNRRVAQVLGADPSGADLVQLLRLPTGRNLKYPDRPAVRLLWLKPEERDLRGVANELPPEEEGRRQHGEPVGEGPIRKGKRNEALTRIAGSLRRHGTDPETIMAVLLAVNERRCKPPLPETEVAAIARSVARYEPDSGNDFLSSAYRMGVADERKIRFRTAREISEETPSEPAWIVQGFLASGAITELDGKIKSAGKTTLVTHMLRAVLDGRSFLGRPTKKTAAVFLTEQQPASFRQALERAGLGDRDDLHVLYWHEHPDVPWPELADAATEFAREVGAGVLVVDTLGQFAGLRGDAENSAGEALRAVQPLQRAAGEGLAVLFCRHERKGGGEVGEAARGSSAFGGAVDIILSLRRPEGNTRPTVRVIESLSRFDGTPDKLVIELTDEGYRALGDTAAFAQQQAREAILDTLPALQEHAMTTAEVVDAVRGRGVGRTVAAATLTRLVEEGVVLRSGSGRRGDPYRYHRPAGESGNERKFYSSATSTYIAEERKPTPNGHAADLAGNDACTHAPSSKGHTPWS</sequence>
<keyword evidence="4" id="KW-1185">Reference proteome</keyword>
<dbReference type="AlphaFoldDB" id="A0A510HER5"/>
<dbReference type="Gene3D" id="1.10.10.10">
    <property type="entry name" value="Winged helix-like DNA-binding domain superfamily/Winged helix DNA-binding domain"/>
    <property type="match status" value="1"/>
</dbReference>
<dbReference type="OrthoDB" id="9763644at2"/>
<dbReference type="Pfam" id="PF16793">
    <property type="entry name" value="RepB_primase"/>
    <property type="match status" value="1"/>
</dbReference>
<evidence type="ECO:0000313" key="4">
    <source>
        <dbReference type="Proteomes" id="UP000318065"/>
    </source>
</evidence>
<evidence type="ECO:0000313" key="3">
    <source>
        <dbReference type="EMBL" id="BBL78441.1"/>
    </source>
</evidence>
<dbReference type="RefSeq" id="WP_143526586.1">
    <property type="nucleotide sequence ID" value="NZ_AP019791.1"/>
</dbReference>
<feature type="region of interest" description="Disordered" evidence="1">
    <location>
        <begin position="587"/>
        <end position="653"/>
    </location>
</feature>
<evidence type="ECO:0000259" key="2">
    <source>
        <dbReference type="SMART" id="SM00942"/>
    </source>
</evidence>
<dbReference type="Proteomes" id="UP000318065">
    <property type="component" value="Chromosome"/>
</dbReference>
<dbReference type="SUPFAM" id="SSF52540">
    <property type="entry name" value="P-loop containing nucleoside triphosphate hydrolases"/>
    <property type="match status" value="1"/>
</dbReference>
<proteinExistence type="predicted"/>
<dbReference type="Pfam" id="PF08708">
    <property type="entry name" value="PriCT_1"/>
    <property type="match status" value="1"/>
</dbReference>
<dbReference type="InterPro" id="IPR039459">
    <property type="entry name" value="RepB-like_DNA_primase_dom"/>
</dbReference>
<name>A0A510HER5_9ACTN</name>
<feature type="region of interest" description="Disordered" evidence="1">
    <location>
        <begin position="185"/>
        <end position="212"/>
    </location>
</feature>